<organism evidence="1 2">
    <name type="scientific">Coemansia aciculifera</name>
    <dbReference type="NCBI Taxonomy" id="417176"/>
    <lineage>
        <taxon>Eukaryota</taxon>
        <taxon>Fungi</taxon>
        <taxon>Fungi incertae sedis</taxon>
        <taxon>Zoopagomycota</taxon>
        <taxon>Kickxellomycotina</taxon>
        <taxon>Kickxellomycetes</taxon>
        <taxon>Kickxellales</taxon>
        <taxon>Kickxellaceae</taxon>
        <taxon>Coemansia</taxon>
    </lineage>
</organism>
<evidence type="ECO:0000313" key="2">
    <source>
        <dbReference type="Proteomes" id="UP001139981"/>
    </source>
</evidence>
<keyword evidence="2" id="KW-1185">Reference proteome</keyword>
<gene>
    <name evidence="1" type="primary">ARP8</name>
    <name evidence="1" type="ORF">IWW38_004350</name>
</gene>
<proteinExistence type="predicted"/>
<accession>A0ACC1LYI9</accession>
<comment type="caution">
    <text evidence="1">The sequence shown here is derived from an EMBL/GenBank/DDBJ whole genome shotgun (WGS) entry which is preliminary data.</text>
</comment>
<name>A0ACC1LYI9_9FUNG</name>
<reference evidence="1" key="1">
    <citation type="submission" date="2022-07" db="EMBL/GenBank/DDBJ databases">
        <title>Phylogenomic reconstructions and comparative analyses of Kickxellomycotina fungi.</title>
        <authorList>
            <person name="Reynolds N.K."/>
            <person name="Stajich J.E."/>
            <person name="Barry K."/>
            <person name="Grigoriev I.V."/>
            <person name="Crous P."/>
            <person name="Smith M.E."/>
        </authorList>
    </citation>
    <scope>NUCLEOTIDE SEQUENCE</scope>
    <source>
        <strain evidence="1">CBS 190363</strain>
    </source>
</reference>
<dbReference type="EMBL" id="JANBVB010001536">
    <property type="protein sequence ID" value="KAJ2890040.1"/>
    <property type="molecule type" value="Genomic_DNA"/>
</dbReference>
<evidence type="ECO:0000313" key="1">
    <source>
        <dbReference type="EMBL" id="KAJ2890040.1"/>
    </source>
</evidence>
<feature type="non-terminal residue" evidence="1">
    <location>
        <position position="1"/>
    </location>
</feature>
<sequence length="522" mass="57400">SRPEIIQDHNDPFKIDWIVPSLINDDYVVGKKVLRVAEAEDFAVRFPLRNGCFNVEDYGSIEEVLGDIEAIWTNAIVDELGIPRKDLSSYGVVLVIPDIFSRVEVTLLADILLRHLGFRHLLLQQSSALVAYGAGFSSACVVDVGAQKTSIACVESGYCCQESRVSVMYGGDDITRFLHSLFMKSNFPYHEASLSRKYDWNMLNELREKYCTMNLSDVNIRLHNFFVRQPQETNTQKHSFKVYDEVYQAPFCLFYPSIVDAYYSPPDYSDTFVNMVVADVVGDSQSHGVSGLPTPTQFGFLPSKSVENGSAAGADVTVNTEDESDEPLLQTTAAPATAPATVPVTMPGTPDPRAPTMASADGPARVKEALLAAEASAGPSRTTPSTPSVLPSTSYVPDAEAQYSRMPLDQAVTHSITHSGPIDNVKKLYTSIVVVGGGVSFIPGFGELLASRLMYTRPGYLKGVVERADIISAPRDLDPRVLAWKGGAVLSRLECAKEMWISSQEWTDFGPRLLRDRVLFQW</sequence>
<protein>
    <submittedName>
        <fullName evidence="1">Actin-like protein arp8</fullName>
    </submittedName>
</protein>
<dbReference type="Proteomes" id="UP001139981">
    <property type="component" value="Unassembled WGS sequence"/>
</dbReference>